<accession>A0A367LXY8</accession>
<dbReference type="PROSITE" id="PS51257">
    <property type="entry name" value="PROKAR_LIPOPROTEIN"/>
    <property type="match status" value="1"/>
</dbReference>
<proteinExistence type="predicted"/>
<name>A0A367LXY8_PSEAI</name>
<dbReference type="PANTHER" id="PTHR30158">
    <property type="entry name" value="ACRA/E-RELATED COMPONENT OF DRUG EFFLUX TRANSPORTER"/>
    <property type="match status" value="1"/>
</dbReference>
<reference evidence="1 2" key="1">
    <citation type="submission" date="2018-07" db="EMBL/GenBank/DDBJ databases">
        <title>Mechanisms of high-level aminoglycoside resistance among Gram-negative pathogens in Brazil.</title>
        <authorList>
            <person name="Ballaben A.S."/>
            <person name="Darini A.L.C."/>
            <person name="Doi Y."/>
        </authorList>
    </citation>
    <scope>NUCLEOTIDE SEQUENCE [LARGE SCALE GENOMIC DNA]</scope>
    <source>
        <strain evidence="1 2">B2-305</strain>
    </source>
</reference>
<dbReference type="Proteomes" id="UP000253594">
    <property type="component" value="Unassembled WGS sequence"/>
</dbReference>
<evidence type="ECO:0000313" key="1">
    <source>
        <dbReference type="EMBL" id="RCI69948.1"/>
    </source>
</evidence>
<dbReference type="GO" id="GO:0005886">
    <property type="term" value="C:plasma membrane"/>
    <property type="evidence" value="ECO:0007669"/>
    <property type="project" value="TreeGrafter"/>
</dbReference>
<sequence length="68" mass="7011">MNLRHFIRITATLGVAALIAGCGESAPPGAASAPPSVPVAEVVVRPVTPYAEFTGSLTAVEQVELRPR</sequence>
<dbReference type="GO" id="GO:0046677">
    <property type="term" value="P:response to antibiotic"/>
    <property type="evidence" value="ECO:0007669"/>
    <property type="project" value="TreeGrafter"/>
</dbReference>
<organism evidence="1 2">
    <name type="scientific">Pseudomonas aeruginosa</name>
    <dbReference type="NCBI Taxonomy" id="287"/>
    <lineage>
        <taxon>Bacteria</taxon>
        <taxon>Pseudomonadati</taxon>
        <taxon>Pseudomonadota</taxon>
        <taxon>Gammaproteobacteria</taxon>
        <taxon>Pseudomonadales</taxon>
        <taxon>Pseudomonadaceae</taxon>
        <taxon>Pseudomonas</taxon>
    </lineage>
</organism>
<protein>
    <submittedName>
        <fullName evidence="1">Efflux transporter periplasmic adaptor subunit</fullName>
    </submittedName>
</protein>
<feature type="non-terminal residue" evidence="1">
    <location>
        <position position="68"/>
    </location>
</feature>
<dbReference type="EMBL" id="QORE01002566">
    <property type="protein sequence ID" value="RCI69948.1"/>
    <property type="molecule type" value="Genomic_DNA"/>
</dbReference>
<dbReference type="AlphaFoldDB" id="A0A367LXY8"/>
<dbReference type="PANTHER" id="PTHR30158:SF10">
    <property type="entry name" value="CATION EFFLUX PUMP"/>
    <property type="match status" value="1"/>
</dbReference>
<gene>
    <name evidence="1" type="ORF">DT376_37215</name>
</gene>
<evidence type="ECO:0000313" key="2">
    <source>
        <dbReference type="Proteomes" id="UP000253594"/>
    </source>
</evidence>
<comment type="caution">
    <text evidence="1">The sequence shown here is derived from an EMBL/GenBank/DDBJ whole genome shotgun (WGS) entry which is preliminary data.</text>
</comment>